<dbReference type="STRING" id="1895771.BGO89_06825"/>
<evidence type="ECO:0000313" key="1">
    <source>
        <dbReference type="EMBL" id="OJX57679.1"/>
    </source>
</evidence>
<comment type="caution">
    <text evidence="1">The sequence shown here is derived from an EMBL/GenBank/DDBJ whole genome shotgun (WGS) entry which is preliminary data.</text>
</comment>
<accession>A0A1M3KYW5</accession>
<dbReference type="AlphaFoldDB" id="A0A1M3KYW5"/>
<name>A0A1M3KYW5_9BACT</name>
<organism evidence="1 2">
    <name type="scientific">Candidatus Kapaibacterium thiocyanatum</name>
    <dbReference type="NCBI Taxonomy" id="1895771"/>
    <lineage>
        <taxon>Bacteria</taxon>
        <taxon>Pseudomonadati</taxon>
        <taxon>Candidatus Kapaibacteriota</taxon>
        <taxon>Candidatus Kapaibacteriia</taxon>
        <taxon>Candidatus Kapaibacteriales</taxon>
        <taxon>Candidatus Kapaibacteriaceae</taxon>
        <taxon>Candidatus Kapaibacterium</taxon>
    </lineage>
</organism>
<dbReference type="EMBL" id="MKVH01000021">
    <property type="protein sequence ID" value="OJX57679.1"/>
    <property type="molecule type" value="Genomic_DNA"/>
</dbReference>
<dbReference type="Proteomes" id="UP000184233">
    <property type="component" value="Unassembled WGS sequence"/>
</dbReference>
<proteinExistence type="predicted"/>
<gene>
    <name evidence="1" type="ORF">BGO89_06825</name>
</gene>
<protein>
    <submittedName>
        <fullName evidence="1">Uncharacterized protein</fullName>
    </submittedName>
</protein>
<reference evidence="1 2" key="1">
    <citation type="submission" date="2016-09" db="EMBL/GenBank/DDBJ databases">
        <title>Genome-resolved meta-omics ties microbial dynamics to process performance in biotechnology for thiocyanate degradation.</title>
        <authorList>
            <person name="Kantor R.S."/>
            <person name="Huddy R.J."/>
            <person name="Iyer R."/>
            <person name="Thomas B.C."/>
            <person name="Brown C.T."/>
            <person name="Anantharaman K."/>
            <person name="Tringe S."/>
            <person name="Hettich R.L."/>
            <person name="Harrison S.T."/>
            <person name="Banfield J.F."/>
        </authorList>
    </citation>
    <scope>NUCLEOTIDE SEQUENCE [LARGE SCALE GENOMIC DNA]</scope>
    <source>
        <strain evidence="1">59-99</strain>
    </source>
</reference>
<sequence>MIATINQDVPQALLDLLQEIDYTRMSTGEYRTALRDLEAYIDAKRILPRRRAAVQQTTYTLPNAVPVEAIDMINGYDYRSLKSWQVKAAIPYVRAELRRRGLLT</sequence>
<evidence type="ECO:0000313" key="2">
    <source>
        <dbReference type="Proteomes" id="UP000184233"/>
    </source>
</evidence>